<gene>
    <name evidence="1" type="ORF">HPLM_LOCUS12753</name>
</gene>
<name>A0A0N4WNA7_HAEPC</name>
<dbReference type="Proteomes" id="UP000268014">
    <property type="component" value="Unassembled WGS sequence"/>
</dbReference>
<keyword evidence="2" id="KW-1185">Reference proteome</keyword>
<dbReference type="AlphaFoldDB" id="A0A0N4WNA7"/>
<reference evidence="1 2" key="2">
    <citation type="submission" date="2018-11" db="EMBL/GenBank/DDBJ databases">
        <authorList>
            <consortium name="Pathogen Informatics"/>
        </authorList>
    </citation>
    <scope>NUCLEOTIDE SEQUENCE [LARGE SCALE GENOMIC DNA]</scope>
    <source>
        <strain evidence="1 2">MHpl1</strain>
    </source>
</reference>
<dbReference type="EMBL" id="UZAF01017966">
    <property type="protein sequence ID" value="VDO46641.1"/>
    <property type="molecule type" value="Genomic_DNA"/>
</dbReference>
<organism evidence="3">
    <name type="scientific">Haemonchus placei</name>
    <name type="common">Barber's pole worm</name>
    <dbReference type="NCBI Taxonomy" id="6290"/>
    <lineage>
        <taxon>Eukaryota</taxon>
        <taxon>Metazoa</taxon>
        <taxon>Ecdysozoa</taxon>
        <taxon>Nematoda</taxon>
        <taxon>Chromadorea</taxon>
        <taxon>Rhabditida</taxon>
        <taxon>Rhabditina</taxon>
        <taxon>Rhabditomorpha</taxon>
        <taxon>Strongyloidea</taxon>
        <taxon>Trichostrongylidae</taxon>
        <taxon>Haemonchus</taxon>
    </lineage>
</organism>
<protein>
    <submittedName>
        <fullName evidence="3">7TM_GPCR_Srx domain-containing protein</fullName>
    </submittedName>
</protein>
<evidence type="ECO:0000313" key="1">
    <source>
        <dbReference type="EMBL" id="VDO46641.1"/>
    </source>
</evidence>
<proteinExistence type="predicted"/>
<reference evidence="3" key="1">
    <citation type="submission" date="2017-02" db="UniProtKB">
        <authorList>
            <consortium name="WormBaseParasite"/>
        </authorList>
    </citation>
    <scope>IDENTIFICATION</scope>
</reference>
<evidence type="ECO:0000313" key="3">
    <source>
        <dbReference type="WBParaSite" id="HPLM_0001276101-mRNA-1"/>
    </source>
</evidence>
<sequence>MVIFENEFLSNQIHVALTAVKAFWLGMPMEVLIIQAFLVGTDLLTTRVTVPSKVFHVAVDTVWMIVLHHVAMAAKTKITFETSKVIEMPGLLFSKCVFTSENQLITSSASWIL</sequence>
<evidence type="ECO:0000313" key="2">
    <source>
        <dbReference type="Proteomes" id="UP000268014"/>
    </source>
</evidence>
<accession>A0A0N4WNA7</accession>
<dbReference type="WBParaSite" id="HPLM_0001276101-mRNA-1">
    <property type="protein sequence ID" value="HPLM_0001276101-mRNA-1"/>
    <property type="gene ID" value="HPLM_0001276101"/>
</dbReference>